<accession>F9WKF8</accession>
<reference evidence="3 4" key="1">
    <citation type="journal article" date="2012" name="Proc. Natl. Acad. Sci. U.S.A.">
        <title>Antigenic diversity is generated by distinct evolutionary mechanisms in African trypanosome species.</title>
        <authorList>
            <person name="Jackson A.P."/>
            <person name="Berry A."/>
            <person name="Aslett M."/>
            <person name="Allison H.C."/>
            <person name="Burton P."/>
            <person name="Vavrova-Anderson J."/>
            <person name="Brown R."/>
            <person name="Browne H."/>
            <person name="Corton N."/>
            <person name="Hauser H."/>
            <person name="Gamble J."/>
            <person name="Gilderthorp R."/>
            <person name="Marcello L."/>
            <person name="McQuillan J."/>
            <person name="Otto T.D."/>
            <person name="Quail M.A."/>
            <person name="Sanders M.J."/>
            <person name="van Tonder A."/>
            <person name="Ginger M.L."/>
            <person name="Field M.C."/>
            <person name="Barry J.D."/>
            <person name="Hertz-Fowler C."/>
            <person name="Berriman M."/>
        </authorList>
    </citation>
    <scope>NUCLEOTIDE SEQUENCE</scope>
    <source>
        <strain evidence="3 4">Y486</strain>
    </source>
</reference>
<feature type="compositionally biased region" description="Polar residues" evidence="1">
    <location>
        <begin position="421"/>
        <end position="430"/>
    </location>
</feature>
<keyword evidence="2" id="KW-0732">Signal</keyword>
<feature type="compositionally biased region" description="Polar residues" evidence="1">
    <location>
        <begin position="390"/>
        <end position="403"/>
    </location>
</feature>
<feature type="chain" id="PRO_5003395139" description="Variant surface glycoprotein (VSG)" evidence="2">
    <location>
        <begin position="27"/>
        <end position="452"/>
    </location>
</feature>
<dbReference type="VEuPathDB" id="TriTrypDB:TvY486_0000440"/>
<keyword evidence="4" id="KW-1185">Reference proteome</keyword>
<sequence>MTQRRGNARALCVAALCALWPLAAETAVKHALLQPKAKLLCDVSKALKAVAAAAGKKDATIAALEGAATKHAGPLVRAAAAWHTCAASGAEKCSTLREKSATAGTLAQATDKAAKATALAGQLSAQALGHARRIDDVIRLFAAHSGHTPLTSSSTNKACLVVKANAGENENIRFANGKFVSGESAGAAVKDLEGCEETSAEDESEETSSSLTALVEKVTQAISKAGDEQLGASAFGAGDNTNIATTPCDTLTNFATAATSSPLADSTEVPIGPWWKMTGAAGGSPALGITLLSPAKHETDIAAMAAIARAADTEKKTLLDACTTALSRHKGPKTTQCDANNAEMALIALTNETLAEAHKIQEARTLTQEAEEKGIEGQAQESEADGTKPKGTTTRNSAGTSTALAKDIRAEESTCSERNGKWNSKTGQCETTDGASALRAALATTWWALAQH</sequence>
<organism evidence="3 4">
    <name type="scientific">Trypanosoma vivax (strain Y486)</name>
    <dbReference type="NCBI Taxonomy" id="1055687"/>
    <lineage>
        <taxon>Eukaryota</taxon>
        <taxon>Discoba</taxon>
        <taxon>Euglenozoa</taxon>
        <taxon>Kinetoplastea</taxon>
        <taxon>Metakinetoplastina</taxon>
        <taxon>Trypanosomatida</taxon>
        <taxon>Trypanosomatidae</taxon>
        <taxon>Trypanosoma</taxon>
        <taxon>Duttonella</taxon>
    </lineage>
</organism>
<dbReference type="EMBL" id="CAEX01000138">
    <property type="protein sequence ID" value="CCD17978.1"/>
    <property type="molecule type" value="Genomic_DNA"/>
</dbReference>
<gene>
    <name evidence="3" type="ORF">TvY486_0000440</name>
</gene>
<protein>
    <recommendedName>
        <fullName evidence="5">Variant surface glycoprotein (VSG)</fullName>
    </recommendedName>
</protein>
<evidence type="ECO:0000313" key="3">
    <source>
        <dbReference type="EMBL" id="CCD17978.1"/>
    </source>
</evidence>
<evidence type="ECO:0000256" key="2">
    <source>
        <dbReference type="SAM" id="SignalP"/>
    </source>
</evidence>
<dbReference type="Proteomes" id="UP000009027">
    <property type="component" value="Unassembled WGS sequence"/>
</dbReference>
<evidence type="ECO:0000256" key="1">
    <source>
        <dbReference type="SAM" id="MobiDB-lite"/>
    </source>
</evidence>
<name>F9WKF8_TRYVY</name>
<feature type="signal peptide" evidence="2">
    <location>
        <begin position="1"/>
        <end position="26"/>
    </location>
</feature>
<feature type="region of interest" description="Disordered" evidence="1">
    <location>
        <begin position="367"/>
        <end position="430"/>
    </location>
</feature>
<dbReference type="AlphaFoldDB" id="F9WKF8"/>
<evidence type="ECO:0000313" key="4">
    <source>
        <dbReference type="Proteomes" id="UP000009027"/>
    </source>
</evidence>
<evidence type="ECO:0008006" key="5">
    <source>
        <dbReference type="Google" id="ProtNLM"/>
    </source>
</evidence>
<proteinExistence type="predicted"/>